<reference evidence="3 4" key="1">
    <citation type="journal article" date="2020" name="FEMS Microbiol. Ecol.">
        <title>Temporal dynamics of bacterial communities during seed development and maturation.</title>
        <authorList>
            <person name="Chesneau G."/>
            <person name="Torres-Cortes G."/>
            <person name="Briand M."/>
            <person name="Darrasse A."/>
            <person name="Preveaux A."/>
            <person name="Marais C."/>
            <person name="Jacques M.A."/>
            <person name="Shade A."/>
            <person name="Barret M."/>
        </authorList>
    </citation>
    <scope>NUCLEOTIDE SEQUENCE [LARGE SCALE GENOMIC DNA]</scope>
    <source>
        <strain evidence="3 4">CFBP13732</strain>
    </source>
</reference>
<keyword evidence="2" id="KW-0732">Signal</keyword>
<proteinExistence type="predicted"/>
<feature type="chain" id="PRO_5045955184" description="Lipoprotein" evidence="2">
    <location>
        <begin position="20"/>
        <end position="108"/>
    </location>
</feature>
<protein>
    <recommendedName>
        <fullName evidence="5">Lipoprotein</fullName>
    </recommendedName>
</protein>
<dbReference type="PROSITE" id="PS51257">
    <property type="entry name" value="PROKAR_LIPOPROTEIN"/>
    <property type="match status" value="1"/>
</dbReference>
<sequence length="108" mass="11881">MMNKFSILALTAMMTLITACDDATKENIKEEADKRTNSLVESAQTQWDETRKQATDLADAKVAELNAAQPLEDARKKMDELGEMKLSDLISGGGEEKEGEEGEEAENN</sequence>
<organism evidence="3 4">
    <name type="scientific">Erwinia persicina</name>
    <dbReference type="NCBI Taxonomy" id="55211"/>
    <lineage>
        <taxon>Bacteria</taxon>
        <taxon>Pseudomonadati</taxon>
        <taxon>Pseudomonadota</taxon>
        <taxon>Gammaproteobacteria</taxon>
        <taxon>Enterobacterales</taxon>
        <taxon>Erwiniaceae</taxon>
        <taxon>Erwinia</taxon>
    </lineage>
</organism>
<feature type="region of interest" description="Disordered" evidence="1">
    <location>
        <begin position="85"/>
        <end position="108"/>
    </location>
</feature>
<evidence type="ECO:0000313" key="4">
    <source>
        <dbReference type="Proteomes" id="UP000661012"/>
    </source>
</evidence>
<evidence type="ECO:0008006" key="5">
    <source>
        <dbReference type="Google" id="ProtNLM"/>
    </source>
</evidence>
<comment type="caution">
    <text evidence="3">The sequence shown here is derived from an EMBL/GenBank/DDBJ whole genome shotgun (WGS) entry which is preliminary data.</text>
</comment>
<evidence type="ECO:0000256" key="2">
    <source>
        <dbReference type="SAM" id="SignalP"/>
    </source>
</evidence>
<evidence type="ECO:0000313" key="3">
    <source>
        <dbReference type="EMBL" id="MBD8108021.1"/>
    </source>
</evidence>
<feature type="compositionally biased region" description="Acidic residues" evidence="1">
    <location>
        <begin position="97"/>
        <end position="108"/>
    </location>
</feature>
<dbReference type="EMBL" id="JACYNN010000014">
    <property type="protein sequence ID" value="MBD8108021.1"/>
    <property type="molecule type" value="Genomic_DNA"/>
</dbReference>
<keyword evidence="4" id="KW-1185">Reference proteome</keyword>
<gene>
    <name evidence="3" type="ORF">IFT93_16620</name>
</gene>
<dbReference type="RefSeq" id="WP_137269831.1">
    <property type="nucleotide sequence ID" value="NZ_CP022725.1"/>
</dbReference>
<name>A0ABR8ZX23_9GAMM</name>
<evidence type="ECO:0000256" key="1">
    <source>
        <dbReference type="SAM" id="MobiDB-lite"/>
    </source>
</evidence>
<dbReference type="Proteomes" id="UP000661012">
    <property type="component" value="Unassembled WGS sequence"/>
</dbReference>
<feature type="signal peptide" evidence="2">
    <location>
        <begin position="1"/>
        <end position="19"/>
    </location>
</feature>
<accession>A0ABR8ZX23</accession>